<dbReference type="InterPro" id="IPR018162">
    <property type="entry name" value="Ala-tRNA-ligase_IIc_anticod-bd"/>
</dbReference>
<feature type="domain" description="Alanyl-transfer RNA synthetases family profile" evidence="10">
    <location>
        <begin position="1"/>
        <end position="214"/>
    </location>
</feature>
<evidence type="ECO:0000256" key="8">
    <source>
        <dbReference type="ARBA" id="ARBA00022917"/>
    </source>
</evidence>
<dbReference type="InterPro" id="IPR018165">
    <property type="entry name" value="Ala-tRNA-synth_IIc_core"/>
</dbReference>
<reference evidence="12" key="1">
    <citation type="submission" date="2025-08" db="UniProtKB">
        <authorList>
            <consortium name="RefSeq"/>
        </authorList>
    </citation>
    <scope>IDENTIFICATION</scope>
</reference>
<dbReference type="Proteomes" id="UP000515154">
    <property type="component" value="Unplaced"/>
</dbReference>
<keyword evidence="6" id="KW-0067">ATP-binding</keyword>
<comment type="similarity">
    <text evidence="1">Belongs to the class-II aminoacyl-tRNA synthetase family.</text>
</comment>
<dbReference type="Gene3D" id="3.30.930.10">
    <property type="entry name" value="Bira Bifunctional Protein, Domain 2"/>
    <property type="match status" value="1"/>
</dbReference>
<keyword evidence="3" id="KW-0820">tRNA-binding</keyword>
<evidence type="ECO:0000256" key="3">
    <source>
        <dbReference type="ARBA" id="ARBA00022555"/>
    </source>
</evidence>
<evidence type="ECO:0000259" key="10">
    <source>
        <dbReference type="PROSITE" id="PS50860"/>
    </source>
</evidence>
<proteinExistence type="inferred from homology"/>
<accession>A0A6P7U1N1</accession>
<evidence type="ECO:0000313" key="12">
    <source>
        <dbReference type="RefSeq" id="XP_029654871.1"/>
    </source>
</evidence>
<dbReference type="AlphaFoldDB" id="A0A6P7U1N1"/>
<evidence type="ECO:0000313" key="11">
    <source>
        <dbReference type="Proteomes" id="UP000515154"/>
    </source>
</evidence>
<dbReference type="EC" id="6.1.1.7" evidence="2"/>
<protein>
    <recommendedName>
        <fullName evidence="2">alanine--tRNA ligase</fullName>
        <ecNumber evidence="2">6.1.1.7</ecNumber>
    </recommendedName>
</protein>
<dbReference type="SUPFAM" id="SSF101353">
    <property type="entry name" value="Putative anticodon-binding domain of alanyl-tRNA synthetase (AlaRS)"/>
    <property type="match status" value="1"/>
</dbReference>
<keyword evidence="7" id="KW-0694">RNA-binding</keyword>
<evidence type="ECO:0000256" key="7">
    <source>
        <dbReference type="ARBA" id="ARBA00022884"/>
    </source>
</evidence>
<keyword evidence="9" id="KW-0030">Aminoacyl-tRNA synthetase</keyword>
<dbReference type="GO" id="GO:0004813">
    <property type="term" value="F:alanine-tRNA ligase activity"/>
    <property type="evidence" value="ECO:0007669"/>
    <property type="project" value="UniProtKB-EC"/>
</dbReference>
<dbReference type="SUPFAM" id="SSF55681">
    <property type="entry name" value="Class II aaRS and biotin synthetases"/>
    <property type="match status" value="1"/>
</dbReference>
<evidence type="ECO:0000256" key="1">
    <source>
        <dbReference type="ARBA" id="ARBA00008226"/>
    </source>
</evidence>
<gene>
    <name evidence="12" type="primary">LOC115228428</name>
</gene>
<keyword evidence="4" id="KW-0436">Ligase</keyword>
<evidence type="ECO:0000256" key="5">
    <source>
        <dbReference type="ARBA" id="ARBA00022741"/>
    </source>
</evidence>
<name>A0A6P7U1N1_9MOLL</name>
<dbReference type="InterPro" id="IPR045864">
    <property type="entry name" value="aa-tRNA-synth_II/BPL/LPL"/>
</dbReference>
<dbReference type="GO" id="GO:0006419">
    <property type="term" value="P:alanyl-tRNA aminoacylation"/>
    <property type="evidence" value="ECO:0007669"/>
    <property type="project" value="InterPro"/>
</dbReference>
<dbReference type="GO" id="GO:0005524">
    <property type="term" value="F:ATP binding"/>
    <property type="evidence" value="ECO:0007669"/>
    <property type="project" value="UniProtKB-KW"/>
</dbReference>
<keyword evidence="11" id="KW-1185">Reference proteome</keyword>
<keyword evidence="5" id="KW-0547">Nucleotide-binding</keyword>
<dbReference type="Pfam" id="PF01411">
    <property type="entry name" value="tRNA-synt_2c"/>
    <property type="match status" value="2"/>
</dbReference>
<dbReference type="InterPro" id="IPR018164">
    <property type="entry name" value="Ala-tRNA-synth_IIc_N"/>
</dbReference>
<dbReference type="InterPro" id="IPR050058">
    <property type="entry name" value="Ala-tRNA_ligase"/>
</dbReference>
<dbReference type="PROSITE" id="PS50860">
    <property type="entry name" value="AA_TRNA_LIGASE_II_ALA"/>
    <property type="match status" value="1"/>
</dbReference>
<organism evidence="11 12">
    <name type="scientific">Octopus sinensis</name>
    <name type="common">East Asian common octopus</name>
    <dbReference type="NCBI Taxonomy" id="2607531"/>
    <lineage>
        <taxon>Eukaryota</taxon>
        <taxon>Metazoa</taxon>
        <taxon>Spiralia</taxon>
        <taxon>Lophotrochozoa</taxon>
        <taxon>Mollusca</taxon>
        <taxon>Cephalopoda</taxon>
        <taxon>Coleoidea</taxon>
        <taxon>Octopodiformes</taxon>
        <taxon>Octopoda</taxon>
        <taxon>Incirrata</taxon>
        <taxon>Octopodidae</taxon>
        <taxon>Octopus</taxon>
    </lineage>
</organism>
<dbReference type="GO" id="GO:0000049">
    <property type="term" value="F:tRNA binding"/>
    <property type="evidence" value="ECO:0007669"/>
    <property type="project" value="UniProtKB-KW"/>
</dbReference>
<dbReference type="GO" id="GO:0005739">
    <property type="term" value="C:mitochondrion"/>
    <property type="evidence" value="ECO:0007669"/>
    <property type="project" value="TreeGrafter"/>
</dbReference>
<sequence length="214" mass="24075">MNSLSKVVNSQRCCRVGGKHNDLDWVGYDLYHHTFFEMLGSWSFGSYFKVAYSRYLKEEACQMAWELLTSPHYFGLEKDRLYITYFGGDSSLGLSPDFETRDIWRALGLGDGTVTPLPCPGVDNGIGLERITAVLNGLTSNYETDLFRPLIDQIGLVTPNGPYRGLVGLDDVRDVDMAYRVVADHSRMFTYAIADGLMPGNRGNELNLFNVFIE</sequence>
<evidence type="ECO:0000256" key="4">
    <source>
        <dbReference type="ARBA" id="ARBA00022598"/>
    </source>
</evidence>
<dbReference type="PRINTS" id="PR00980">
    <property type="entry name" value="TRNASYNTHALA"/>
</dbReference>
<evidence type="ECO:0000256" key="6">
    <source>
        <dbReference type="ARBA" id="ARBA00022840"/>
    </source>
</evidence>
<keyword evidence="8" id="KW-0648">Protein biosynthesis</keyword>
<evidence type="ECO:0000256" key="2">
    <source>
        <dbReference type="ARBA" id="ARBA00013168"/>
    </source>
</evidence>
<dbReference type="PANTHER" id="PTHR11777">
    <property type="entry name" value="ALANYL-TRNA SYNTHETASE"/>
    <property type="match status" value="1"/>
</dbReference>
<dbReference type="InterPro" id="IPR002318">
    <property type="entry name" value="Ala-tRNA-lgiase_IIc"/>
</dbReference>
<dbReference type="GO" id="GO:0002161">
    <property type="term" value="F:aminoacyl-tRNA deacylase activity"/>
    <property type="evidence" value="ECO:0007669"/>
    <property type="project" value="TreeGrafter"/>
</dbReference>
<dbReference type="KEGG" id="osn:115228428"/>
<dbReference type="RefSeq" id="XP_029654871.1">
    <property type="nucleotide sequence ID" value="XM_029799011.1"/>
</dbReference>
<evidence type="ECO:0000256" key="9">
    <source>
        <dbReference type="ARBA" id="ARBA00023146"/>
    </source>
</evidence>
<dbReference type="PANTHER" id="PTHR11777:SF8">
    <property type="entry name" value="ALANINE--TRNA LIGASE, MITOCHONDRIAL"/>
    <property type="match status" value="1"/>
</dbReference>